<sequence>MAPWLRDGRETAGQRRKIVAEGVWSPQASSMLNTAVNLHRHLSHASPPSPLQPAPISSLWLGGPRLPSTLGQIQLALQLEVAAAAPVINTYDMDLRTSILRDFR</sequence>
<protein>
    <submittedName>
        <fullName evidence="1">Uncharacterized protein</fullName>
    </submittedName>
</protein>
<proteinExistence type="predicted"/>
<evidence type="ECO:0000313" key="1">
    <source>
        <dbReference type="EMBL" id="AAL58239.1"/>
    </source>
</evidence>
<dbReference type="Proteomes" id="UP000000763">
    <property type="component" value="Chromosome 3"/>
</dbReference>
<gene>
    <name evidence="1" type="ORF">OSJNBa0013O08.31</name>
</gene>
<accession>A0A5S6R838</accession>
<reference evidence="2" key="2">
    <citation type="journal article" date="2008" name="Nucleic Acids Res.">
        <title>The rice annotation project database (RAP-DB): 2008 update.</title>
        <authorList>
            <consortium name="The rice annotation project (RAP)"/>
        </authorList>
    </citation>
    <scope>GENOME REANNOTATION</scope>
    <source>
        <strain evidence="2">cv. Nipponbare</strain>
    </source>
</reference>
<name>A0A5S6R838_ORYSJ</name>
<dbReference type="EMBL" id="AC084762">
    <property type="protein sequence ID" value="AAL58239.1"/>
    <property type="molecule type" value="Genomic_DNA"/>
</dbReference>
<organism evidence="1 2">
    <name type="scientific">Oryza sativa subsp. japonica</name>
    <name type="common">Rice</name>
    <dbReference type="NCBI Taxonomy" id="39947"/>
    <lineage>
        <taxon>Eukaryota</taxon>
        <taxon>Viridiplantae</taxon>
        <taxon>Streptophyta</taxon>
        <taxon>Embryophyta</taxon>
        <taxon>Tracheophyta</taxon>
        <taxon>Spermatophyta</taxon>
        <taxon>Magnoliopsida</taxon>
        <taxon>Liliopsida</taxon>
        <taxon>Poales</taxon>
        <taxon>Poaceae</taxon>
        <taxon>BOP clade</taxon>
        <taxon>Oryzoideae</taxon>
        <taxon>Oryzeae</taxon>
        <taxon>Oryzinae</taxon>
        <taxon>Oryza</taxon>
        <taxon>Oryza sativa</taxon>
    </lineage>
</organism>
<dbReference type="AlphaFoldDB" id="A0A5S6R838"/>
<reference evidence="2" key="1">
    <citation type="journal article" date="2005" name="Nature">
        <title>The map-based sequence of the rice genome.</title>
        <authorList>
            <consortium name="International rice genome sequencing project (IRGSP)"/>
            <person name="Matsumoto T."/>
            <person name="Wu J."/>
            <person name="Kanamori H."/>
            <person name="Katayose Y."/>
            <person name="Fujisawa M."/>
            <person name="Namiki N."/>
            <person name="Mizuno H."/>
            <person name="Yamamoto K."/>
            <person name="Antonio B.A."/>
            <person name="Baba T."/>
            <person name="Sakata K."/>
            <person name="Nagamura Y."/>
            <person name="Aoki H."/>
            <person name="Arikawa K."/>
            <person name="Arita K."/>
            <person name="Bito T."/>
            <person name="Chiden Y."/>
            <person name="Fujitsuka N."/>
            <person name="Fukunaka R."/>
            <person name="Hamada M."/>
            <person name="Harada C."/>
            <person name="Hayashi A."/>
            <person name="Hijishita S."/>
            <person name="Honda M."/>
            <person name="Hosokawa S."/>
            <person name="Ichikawa Y."/>
            <person name="Idonuma A."/>
            <person name="Iijima M."/>
            <person name="Ikeda M."/>
            <person name="Ikeno M."/>
            <person name="Ito K."/>
            <person name="Ito S."/>
            <person name="Ito T."/>
            <person name="Ito Y."/>
            <person name="Ito Y."/>
            <person name="Iwabuchi A."/>
            <person name="Kamiya K."/>
            <person name="Karasawa W."/>
            <person name="Kurita K."/>
            <person name="Katagiri S."/>
            <person name="Kikuta A."/>
            <person name="Kobayashi H."/>
            <person name="Kobayashi N."/>
            <person name="Machita K."/>
            <person name="Maehara T."/>
            <person name="Masukawa M."/>
            <person name="Mizubayashi T."/>
            <person name="Mukai Y."/>
            <person name="Nagasaki H."/>
            <person name="Nagata Y."/>
            <person name="Naito S."/>
            <person name="Nakashima M."/>
            <person name="Nakama Y."/>
            <person name="Nakamichi Y."/>
            <person name="Nakamura M."/>
            <person name="Meguro A."/>
            <person name="Negishi M."/>
            <person name="Ohta I."/>
            <person name="Ohta T."/>
            <person name="Okamoto M."/>
            <person name="Ono N."/>
            <person name="Saji S."/>
            <person name="Sakaguchi M."/>
            <person name="Sakai K."/>
            <person name="Shibata M."/>
            <person name="Shimokawa T."/>
            <person name="Song J."/>
            <person name="Takazaki Y."/>
            <person name="Terasawa K."/>
            <person name="Tsugane M."/>
            <person name="Tsuji K."/>
            <person name="Ueda S."/>
            <person name="Waki K."/>
            <person name="Yamagata H."/>
            <person name="Yamamoto M."/>
            <person name="Yamamoto S."/>
            <person name="Yamane H."/>
            <person name="Yoshiki S."/>
            <person name="Yoshihara R."/>
            <person name="Yukawa K."/>
            <person name="Zhong H."/>
            <person name="Yano M."/>
            <person name="Yuan Q."/>
            <person name="Ouyang S."/>
            <person name="Liu J."/>
            <person name="Jones K.M."/>
            <person name="Gansberger K."/>
            <person name="Moffat K."/>
            <person name="Hill J."/>
            <person name="Bera J."/>
            <person name="Fadrosh D."/>
            <person name="Jin S."/>
            <person name="Johri S."/>
            <person name="Kim M."/>
            <person name="Overton L."/>
            <person name="Reardon M."/>
            <person name="Tsitrin T."/>
            <person name="Vuong H."/>
            <person name="Weaver B."/>
            <person name="Ciecko A."/>
            <person name="Tallon L."/>
            <person name="Jackson J."/>
            <person name="Pai G."/>
            <person name="Aken S.V."/>
            <person name="Utterback T."/>
            <person name="Reidmuller S."/>
            <person name="Feldblyum T."/>
            <person name="Hsiao J."/>
            <person name="Zismann V."/>
            <person name="Iobst S."/>
            <person name="de Vazeille A.R."/>
            <person name="Buell C.R."/>
            <person name="Ying K."/>
            <person name="Li Y."/>
            <person name="Lu T."/>
            <person name="Huang Y."/>
            <person name="Zhao Q."/>
            <person name="Feng Q."/>
            <person name="Zhang L."/>
            <person name="Zhu J."/>
            <person name="Weng Q."/>
            <person name="Mu J."/>
            <person name="Lu Y."/>
            <person name="Fan D."/>
            <person name="Liu Y."/>
            <person name="Guan J."/>
            <person name="Zhang Y."/>
            <person name="Yu S."/>
            <person name="Liu X."/>
            <person name="Zhang Y."/>
            <person name="Hong G."/>
            <person name="Han B."/>
            <person name="Choisne N."/>
            <person name="Demange N."/>
            <person name="Orjeda G."/>
            <person name="Samain S."/>
            <person name="Cattolico L."/>
            <person name="Pelletier E."/>
            <person name="Couloux A."/>
            <person name="Segurens B."/>
            <person name="Wincker P."/>
            <person name="D'Hont A."/>
            <person name="Scarpelli C."/>
            <person name="Weissenbach J."/>
            <person name="Salanoubat M."/>
            <person name="Quetier F."/>
            <person name="Yu Y."/>
            <person name="Kim H.R."/>
            <person name="Rambo T."/>
            <person name="Currie J."/>
            <person name="Collura K."/>
            <person name="Luo M."/>
            <person name="Yang T."/>
            <person name="Ammiraju J.S.S."/>
            <person name="Engler F."/>
            <person name="Soderlund C."/>
            <person name="Wing R.A."/>
            <person name="Palmer L.E."/>
            <person name="de la Bastide M."/>
            <person name="Spiegel L."/>
            <person name="Nascimento L."/>
            <person name="Zutavern T."/>
            <person name="O'Shaughnessy A."/>
            <person name="Dike S."/>
            <person name="Dedhia N."/>
            <person name="Preston R."/>
            <person name="Balija V."/>
            <person name="McCombie W.R."/>
            <person name="Chow T."/>
            <person name="Chen H."/>
            <person name="Chung M."/>
            <person name="Chen C."/>
            <person name="Shaw J."/>
            <person name="Wu H."/>
            <person name="Hsiao K."/>
            <person name="Chao Y."/>
            <person name="Chu M."/>
            <person name="Cheng C."/>
            <person name="Hour A."/>
            <person name="Lee P."/>
            <person name="Lin S."/>
            <person name="Lin Y."/>
            <person name="Liou J."/>
            <person name="Liu S."/>
            <person name="Hsing Y."/>
            <person name="Raghuvanshi S."/>
            <person name="Mohanty A."/>
            <person name="Bharti A.K."/>
            <person name="Gaur A."/>
            <person name="Gupta V."/>
            <person name="Kumar D."/>
            <person name="Ravi V."/>
            <person name="Vij S."/>
            <person name="Kapur A."/>
            <person name="Khurana P."/>
            <person name="Khurana P."/>
            <person name="Khurana J.P."/>
            <person name="Tyagi A.K."/>
            <person name="Gaikwad K."/>
            <person name="Singh A."/>
            <person name="Dalal V."/>
            <person name="Srivastava S."/>
            <person name="Dixit A."/>
            <person name="Pal A.K."/>
            <person name="Ghazi I.A."/>
            <person name="Yadav M."/>
            <person name="Pandit A."/>
            <person name="Bhargava A."/>
            <person name="Sureshbabu K."/>
            <person name="Batra K."/>
            <person name="Sharma T.R."/>
            <person name="Mohapatra T."/>
            <person name="Singh N.K."/>
            <person name="Messing J."/>
            <person name="Nelson A.B."/>
            <person name="Fuks G."/>
            <person name="Kavchok S."/>
            <person name="Keizer G."/>
            <person name="Linton E."/>
            <person name="Llaca V."/>
            <person name="Song R."/>
            <person name="Tanyolac B."/>
            <person name="Young S."/>
            <person name="Ho-Il K."/>
            <person name="Hahn J.H."/>
            <person name="Sangsakoo G."/>
            <person name="Vanavichit A."/>
            <person name="de Mattos Luiz.A.T."/>
            <person name="Zimmer P.D."/>
            <person name="Malone G."/>
            <person name="Dellagostin O."/>
            <person name="de Oliveira A.C."/>
            <person name="Bevan M."/>
            <person name="Bancroft I."/>
            <person name="Minx P."/>
            <person name="Cordum H."/>
            <person name="Wilson R."/>
            <person name="Cheng Z."/>
            <person name="Jin W."/>
            <person name="Jiang J."/>
            <person name="Leong S.A."/>
            <person name="Iwama H."/>
            <person name="Gojobori T."/>
            <person name="Itoh T."/>
            <person name="Niimura Y."/>
            <person name="Fujii Y."/>
            <person name="Habara T."/>
            <person name="Sakai H."/>
            <person name="Sato Y."/>
            <person name="Wilson G."/>
            <person name="Kumar K."/>
            <person name="McCouch S."/>
            <person name="Juretic N."/>
            <person name="Hoen D."/>
            <person name="Wright S."/>
            <person name="Bruskiewich R."/>
            <person name="Bureau T."/>
            <person name="Miyao A."/>
            <person name="Hirochika H."/>
            <person name="Nishikawa T."/>
            <person name="Kadowaki K."/>
            <person name="Sugiura M."/>
            <person name="Burr B."/>
            <person name="Sasaki T."/>
        </authorList>
    </citation>
    <scope>NUCLEOTIDE SEQUENCE [LARGE SCALE GENOMIC DNA]</scope>
    <source>
        <strain evidence="2">cv. Nipponbare</strain>
    </source>
</reference>
<evidence type="ECO:0000313" key="2">
    <source>
        <dbReference type="Proteomes" id="UP000000763"/>
    </source>
</evidence>